<protein>
    <recommendedName>
        <fullName evidence="1">F-box associated beta-propeller type 1 domain-containing protein</fullName>
    </recommendedName>
</protein>
<evidence type="ECO:0000313" key="3">
    <source>
        <dbReference type="Proteomes" id="UP000315295"/>
    </source>
</evidence>
<dbReference type="InterPro" id="IPR006527">
    <property type="entry name" value="F-box-assoc_dom_typ1"/>
</dbReference>
<sequence length="405" mass="46880">METRRIRRTRQRQGRCSNRNSNLMDLNNDILVNIFSRLPQQMRFLIATNAASNVPQPMVVAQSRNKYTEKLMALQSLQYDGNSLEKSRHTIASQVMFRRHKYSFHLDFVFFNIICLKDGTDGCRCLLLNLLKGEAMVLPTMLPSVQVLENLNPKSFEHWYGMGFDNMTNTYRIVRVYGCKIADIFGRLNSEYLVSHVYVLGTSSWKEIDSVPSREIIIDKKVSAYGDMHWLTLCSRRVQAVSGHSISILSFDFKKENIPNPPFRKKPGSFPPIERFQLINLSGSLSLVDASSDKYLGIWMLKNYDEKGWILGYRIEGSTLRPESPYKSFRLWTCCEWEHGILFKKSDCSKTRYILFGSKKCFHELCRMSSIGKGIGYERAQLNRRLDFPKKLWESGGTENKYEGS</sequence>
<dbReference type="Proteomes" id="UP000315295">
    <property type="component" value="Unassembled WGS sequence"/>
</dbReference>
<reference evidence="2 3" key="1">
    <citation type="journal article" date="2019" name="G3 (Bethesda)">
        <title>Sequencing of a Wild Apple (Malus baccata) Genome Unravels the Differences Between Cultivated and Wild Apple Species Regarding Disease Resistance and Cold Tolerance.</title>
        <authorList>
            <person name="Chen X."/>
        </authorList>
    </citation>
    <scope>NUCLEOTIDE SEQUENCE [LARGE SCALE GENOMIC DNA]</scope>
    <source>
        <strain evidence="3">cv. Shandingzi</strain>
        <tissue evidence="2">Leaves</tissue>
    </source>
</reference>
<evidence type="ECO:0000259" key="1">
    <source>
        <dbReference type="Pfam" id="PF07734"/>
    </source>
</evidence>
<organism evidence="2 3">
    <name type="scientific">Malus baccata</name>
    <name type="common">Siberian crab apple</name>
    <name type="synonym">Pyrus baccata</name>
    <dbReference type="NCBI Taxonomy" id="106549"/>
    <lineage>
        <taxon>Eukaryota</taxon>
        <taxon>Viridiplantae</taxon>
        <taxon>Streptophyta</taxon>
        <taxon>Embryophyta</taxon>
        <taxon>Tracheophyta</taxon>
        <taxon>Spermatophyta</taxon>
        <taxon>Magnoliopsida</taxon>
        <taxon>eudicotyledons</taxon>
        <taxon>Gunneridae</taxon>
        <taxon>Pentapetalae</taxon>
        <taxon>rosids</taxon>
        <taxon>fabids</taxon>
        <taxon>Rosales</taxon>
        <taxon>Rosaceae</taxon>
        <taxon>Amygdaloideae</taxon>
        <taxon>Maleae</taxon>
        <taxon>Malus</taxon>
    </lineage>
</organism>
<dbReference type="NCBIfam" id="TIGR01640">
    <property type="entry name" value="F_box_assoc_1"/>
    <property type="match status" value="1"/>
</dbReference>
<proteinExistence type="predicted"/>
<dbReference type="AlphaFoldDB" id="A0A540LEL1"/>
<dbReference type="Pfam" id="PF07734">
    <property type="entry name" value="FBA_1"/>
    <property type="match status" value="1"/>
</dbReference>
<dbReference type="InterPro" id="IPR050796">
    <property type="entry name" value="SCF_F-box_component"/>
</dbReference>
<name>A0A540LEL1_MALBA</name>
<dbReference type="PANTHER" id="PTHR31672:SF13">
    <property type="entry name" value="F-BOX PROTEIN CPR30-LIKE"/>
    <property type="match status" value="1"/>
</dbReference>
<dbReference type="EMBL" id="VIEB01000615">
    <property type="protein sequence ID" value="TQD84913.1"/>
    <property type="molecule type" value="Genomic_DNA"/>
</dbReference>
<dbReference type="InterPro" id="IPR017451">
    <property type="entry name" value="F-box-assoc_interact_dom"/>
</dbReference>
<feature type="domain" description="F-box associated beta-propeller type 1" evidence="1">
    <location>
        <begin position="126"/>
        <end position="307"/>
    </location>
</feature>
<keyword evidence="3" id="KW-1185">Reference proteome</keyword>
<dbReference type="PANTHER" id="PTHR31672">
    <property type="entry name" value="BNACNNG10540D PROTEIN"/>
    <property type="match status" value="1"/>
</dbReference>
<comment type="caution">
    <text evidence="2">The sequence shown here is derived from an EMBL/GenBank/DDBJ whole genome shotgun (WGS) entry which is preliminary data.</text>
</comment>
<gene>
    <name evidence="2" type="ORF">C1H46_029526</name>
</gene>
<evidence type="ECO:0000313" key="2">
    <source>
        <dbReference type="EMBL" id="TQD84913.1"/>
    </source>
</evidence>
<accession>A0A540LEL1</accession>